<feature type="transmembrane region" description="Helical" evidence="8">
    <location>
        <begin position="325"/>
        <end position="343"/>
    </location>
</feature>
<protein>
    <recommendedName>
        <fullName evidence="11">AI-2E family transporter</fullName>
    </recommendedName>
</protein>
<feature type="transmembrane region" description="Helical" evidence="8">
    <location>
        <begin position="264"/>
        <end position="289"/>
    </location>
</feature>
<comment type="subcellular location">
    <subcellularLocation>
        <location evidence="1">Cell membrane</location>
        <topology evidence="1">Multi-pass membrane protein</topology>
    </subcellularLocation>
</comment>
<keyword evidence="5 8" id="KW-0812">Transmembrane</keyword>
<dbReference type="PANTHER" id="PTHR21716:SF53">
    <property type="entry name" value="PERMEASE PERM-RELATED"/>
    <property type="match status" value="1"/>
</dbReference>
<keyword evidence="4" id="KW-1003">Cell membrane</keyword>
<accession>A0A1F8GMF9</accession>
<dbReference type="PANTHER" id="PTHR21716">
    <property type="entry name" value="TRANSMEMBRANE PROTEIN"/>
    <property type="match status" value="1"/>
</dbReference>
<evidence type="ECO:0000256" key="5">
    <source>
        <dbReference type="ARBA" id="ARBA00022692"/>
    </source>
</evidence>
<dbReference type="InterPro" id="IPR002549">
    <property type="entry name" value="AI-2E-like"/>
</dbReference>
<evidence type="ECO:0000313" key="10">
    <source>
        <dbReference type="Proteomes" id="UP000178256"/>
    </source>
</evidence>
<reference evidence="9 10" key="1">
    <citation type="journal article" date="2016" name="Nat. Commun.">
        <title>Thousands of microbial genomes shed light on interconnected biogeochemical processes in an aquifer system.</title>
        <authorList>
            <person name="Anantharaman K."/>
            <person name="Brown C.T."/>
            <person name="Hug L.A."/>
            <person name="Sharon I."/>
            <person name="Castelle C.J."/>
            <person name="Probst A.J."/>
            <person name="Thomas B.C."/>
            <person name="Singh A."/>
            <person name="Wilkins M.J."/>
            <person name="Karaoz U."/>
            <person name="Brodie E.L."/>
            <person name="Williams K.H."/>
            <person name="Hubbard S.S."/>
            <person name="Banfield J.F."/>
        </authorList>
    </citation>
    <scope>NUCLEOTIDE SEQUENCE [LARGE SCALE GENOMIC DNA]</scope>
</reference>
<feature type="transmembrane region" description="Helical" evidence="8">
    <location>
        <begin position="296"/>
        <end position="319"/>
    </location>
</feature>
<evidence type="ECO:0000256" key="3">
    <source>
        <dbReference type="ARBA" id="ARBA00022448"/>
    </source>
</evidence>
<keyword evidence="7 8" id="KW-0472">Membrane</keyword>
<dbReference type="Pfam" id="PF01594">
    <property type="entry name" value="AI-2E_transport"/>
    <property type="match status" value="1"/>
</dbReference>
<dbReference type="Proteomes" id="UP000178256">
    <property type="component" value="Unassembled WGS sequence"/>
</dbReference>
<evidence type="ECO:0008006" key="11">
    <source>
        <dbReference type="Google" id="ProtNLM"/>
    </source>
</evidence>
<comment type="similarity">
    <text evidence="2">Belongs to the autoinducer-2 exporter (AI-2E) (TC 2.A.86) family.</text>
</comment>
<feature type="transmembrane region" description="Helical" evidence="8">
    <location>
        <begin position="45"/>
        <end position="64"/>
    </location>
</feature>
<dbReference type="GO" id="GO:0005886">
    <property type="term" value="C:plasma membrane"/>
    <property type="evidence" value="ECO:0007669"/>
    <property type="project" value="UniProtKB-SubCell"/>
</dbReference>
<organism evidence="9 10">
    <name type="scientific">Candidatus Yanofskybacteria bacterium RIFCSPLOWO2_01_FULL_44_22</name>
    <dbReference type="NCBI Taxonomy" id="1802697"/>
    <lineage>
        <taxon>Bacteria</taxon>
        <taxon>Candidatus Yanofskyibacteriota</taxon>
    </lineage>
</organism>
<sequence>MEMEDRYNGENHKHVHIEISMASILKAVAILLILLFAYLLKDVFIVFLFALIIAAAVTPFANWLESKRFPRLLGVLMLYLIIFGLIVLVLSLVIPSITEDLAQLNSALPTIVDRLSSSLENVQKGSPQYLDFISEIQNLLEGFSAYLQQSSQSVIGLIINIFGGLMSFVAIVVVSFYLAVMKKGIEGLIESIVPSEHEAYVSDLWKRSEAKVGKWLQGQLLLALVVGLMVYIGLSLMGIKFALILGILAMALEVVPMAGPVLAAIPAVFLAFLQDPAIGFWVIIFYVAVQQFENHVLVPIVLGKTVGLNPIVVIMALLIGGNLAGISGMIISVPVATVIVEILDDMAKHKEIKKTTTIA</sequence>
<evidence type="ECO:0000256" key="1">
    <source>
        <dbReference type="ARBA" id="ARBA00004651"/>
    </source>
</evidence>
<evidence type="ECO:0000256" key="4">
    <source>
        <dbReference type="ARBA" id="ARBA00022475"/>
    </source>
</evidence>
<dbReference type="STRING" id="1802697.A2925_01790"/>
<gene>
    <name evidence="9" type="ORF">A2925_01790</name>
</gene>
<name>A0A1F8GMF9_9BACT</name>
<evidence type="ECO:0000256" key="6">
    <source>
        <dbReference type="ARBA" id="ARBA00022989"/>
    </source>
</evidence>
<evidence type="ECO:0000256" key="7">
    <source>
        <dbReference type="ARBA" id="ARBA00023136"/>
    </source>
</evidence>
<feature type="transmembrane region" description="Helical" evidence="8">
    <location>
        <begin position="220"/>
        <end position="252"/>
    </location>
</feature>
<evidence type="ECO:0000313" key="9">
    <source>
        <dbReference type="EMBL" id="OGN25609.1"/>
    </source>
</evidence>
<feature type="transmembrane region" description="Helical" evidence="8">
    <location>
        <begin position="154"/>
        <end position="180"/>
    </location>
</feature>
<comment type="caution">
    <text evidence="9">The sequence shown here is derived from an EMBL/GenBank/DDBJ whole genome shotgun (WGS) entry which is preliminary data.</text>
</comment>
<dbReference type="EMBL" id="MGKL01000016">
    <property type="protein sequence ID" value="OGN25609.1"/>
    <property type="molecule type" value="Genomic_DNA"/>
</dbReference>
<evidence type="ECO:0000256" key="2">
    <source>
        <dbReference type="ARBA" id="ARBA00009773"/>
    </source>
</evidence>
<dbReference type="AlphaFoldDB" id="A0A1F8GMF9"/>
<keyword evidence="6 8" id="KW-1133">Transmembrane helix</keyword>
<feature type="transmembrane region" description="Helical" evidence="8">
    <location>
        <begin position="76"/>
        <end position="97"/>
    </location>
</feature>
<evidence type="ECO:0000256" key="8">
    <source>
        <dbReference type="SAM" id="Phobius"/>
    </source>
</evidence>
<proteinExistence type="inferred from homology"/>
<feature type="transmembrane region" description="Helical" evidence="8">
    <location>
        <begin position="21"/>
        <end position="39"/>
    </location>
</feature>
<keyword evidence="3" id="KW-0813">Transport</keyword>